<evidence type="ECO:0000313" key="4">
    <source>
        <dbReference type="Proteomes" id="UP000033772"/>
    </source>
</evidence>
<feature type="disulfide bond" evidence="1">
    <location>
        <begin position="177"/>
        <end position="192"/>
    </location>
</feature>
<dbReference type="SUPFAM" id="SSF52266">
    <property type="entry name" value="SGNH hydrolase"/>
    <property type="match status" value="1"/>
</dbReference>
<accession>A0A1J4N993</accession>
<dbReference type="STRING" id="1844.UG56_003295"/>
<feature type="chain" id="PRO_5009630649" description="SGNH hydrolase-type esterase domain-containing protein" evidence="2">
    <location>
        <begin position="35"/>
        <end position="407"/>
    </location>
</feature>
<keyword evidence="4" id="KW-1185">Reference proteome</keyword>
<evidence type="ECO:0000256" key="1">
    <source>
        <dbReference type="PIRSR" id="PIRSR637460-2"/>
    </source>
</evidence>
<dbReference type="Gene3D" id="3.40.50.1110">
    <property type="entry name" value="SGNH hydrolase"/>
    <property type="match status" value="1"/>
</dbReference>
<evidence type="ECO:0000256" key="2">
    <source>
        <dbReference type="SAM" id="SignalP"/>
    </source>
</evidence>
<evidence type="ECO:0008006" key="5">
    <source>
        <dbReference type="Google" id="ProtNLM"/>
    </source>
</evidence>
<evidence type="ECO:0000313" key="3">
    <source>
        <dbReference type="EMBL" id="OIJ28100.1"/>
    </source>
</evidence>
<dbReference type="PANTHER" id="PTHR37981:SF1">
    <property type="entry name" value="SGNH HYDROLASE-TYPE ESTERASE DOMAIN-CONTAINING PROTEIN"/>
    <property type="match status" value="1"/>
</dbReference>
<dbReference type="GO" id="GO:0006629">
    <property type="term" value="P:lipid metabolic process"/>
    <property type="evidence" value="ECO:0007669"/>
    <property type="project" value="TreeGrafter"/>
</dbReference>
<gene>
    <name evidence="3" type="ORF">UG56_003295</name>
</gene>
<reference evidence="3" key="1">
    <citation type="submission" date="2016-10" db="EMBL/GenBank/DDBJ databases">
        <title>Draft Genome Sequence of Nocardioides luteus Strain BAFB, an Alkane-Degrading Bacterium Isolated from JP-7 Polluted Soil.</title>
        <authorList>
            <person name="Brown L."/>
            <person name="Ruiz O.N."/>
            <person name="Gunasekera T."/>
        </authorList>
    </citation>
    <scope>NUCLEOTIDE SEQUENCE [LARGE SCALE GENOMIC DNA]</scope>
    <source>
        <strain evidence="3">BAFB</strain>
    </source>
</reference>
<dbReference type="RefSeq" id="WP_045550358.1">
    <property type="nucleotide sequence ID" value="NZ_JZDQ02000004.1"/>
</dbReference>
<dbReference type="PANTHER" id="PTHR37981">
    <property type="entry name" value="LIPASE 2"/>
    <property type="match status" value="1"/>
</dbReference>
<dbReference type="InterPro" id="IPR036514">
    <property type="entry name" value="SGNH_hydro_sf"/>
</dbReference>
<feature type="signal peptide" evidence="2">
    <location>
        <begin position="1"/>
        <end position="34"/>
    </location>
</feature>
<dbReference type="OrthoDB" id="3882626at2"/>
<protein>
    <recommendedName>
        <fullName evidence="5">SGNH hydrolase-type esterase domain-containing protein</fullName>
    </recommendedName>
</protein>
<dbReference type="GO" id="GO:0016788">
    <property type="term" value="F:hydrolase activity, acting on ester bonds"/>
    <property type="evidence" value="ECO:0007669"/>
    <property type="project" value="InterPro"/>
</dbReference>
<comment type="caution">
    <text evidence="3">The sequence shown here is derived from an EMBL/GenBank/DDBJ whole genome shotgun (WGS) entry which is preliminary data.</text>
</comment>
<keyword evidence="2" id="KW-0732">Signal</keyword>
<dbReference type="AlphaFoldDB" id="A0A1J4N993"/>
<organism evidence="3 4">
    <name type="scientific">Nocardioides luteus</name>
    <dbReference type="NCBI Taxonomy" id="1844"/>
    <lineage>
        <taxon>Bacteria</taxon>
        <taxon>Bacillati</taxon>
        <taxon>Actinomycetota</taxon>
        <taxon>Actinomycetes</taxon>
        <taxon>Propionibacteriales</taxon>
        <taxon>Nocardioidaceae</taxon>
        <taxon>Nocardioides</taxon>
    </lineage>
</organism>
<sequence>MPRLTTRVAKVAATLLLPASLLSATTMLASPAHADGPGSGTPWVVTVGDSYVSGEAGRWAGNTNSGESLIDAGGSATYFDNATHTAETINRCHRSTAAEAYIGGGVSGLNLACSGAKVATTTTSEGYFKPGIDFYSSGGNQGQALMLQSFATTHNVKAVTIGIGGNDFNFAAIVTQCVQDFLASPSWFKDYCKDDAVVTSAMAPSNVTAVRARIATAFQNVRTAMRNAGYSDSAWTLIVQNVPSPLATSSVYRYSESGYTRQNTGGCGFWNADADYAYSTILPTINNAISGAATDSGLTNIKTLDVTGAFAGRRLCENTVGLLEEKGLSSWQAAGAVDKTEWVNQIRTVSTASGNYYIQESLHPNYWGQLALRNCLRQAYNGGAPRSGTCTHGTGLTANGEPVMTLS</sequence>
<dbReference type="EMBL" id="JZDQ02000004">
    <property type="protein sequence ID" value="OIJ28100.1"/>
    <property type="molecule type" value="Genomic_DNA"/>
</dbReference>
<name>A0A1J4N993_9ACTN</name>
<keyword evidence="1" id="KW-1015">Disulfide bond</keyword>
<dbReference type="Proteomes" id="UP000033772">
    <property type="component" value="Unassembled WGS sequence"/>
</dbReference>
<proteinExistence type="predicted"/>
<dbReference type="InterPro" id="IPR037460">
    <property type="entry name" value="SEST-like"/>
</dbReference>